<dbReference type="PIRSF" id="PIRSF005496">
    <property type="entry name" value="ATP_hel_hrpB"/>
    <property type="match status" value="1"/>
</dbReference>
<dbReference type="Pfam" id="PF00271">
    <property type="entry name" value="Helicase_C"/>
    <property type="match status" value="1"/>
</dbReference>
<dbReference type="SUPFAM" id="SSF52540">
    <property type="entry name" value="P-loop containing nucleoside triphosphate hydrolases"/>
    <property type="match status" value="1"/>
</dbReference>
<keyword evidence="1" id="KW-0547">Nucleotide-binding</keyword>
<dbReference type="RefSeq" id="WP_226767228.1">
    <property type="nucleotide sequence ID" value="NZ_BAAAEO010000003.1"/>
</dbReference>
<evidence type="ECO:0000259" key="5">
    <source>
        <dbReference type="PROSITE" id="PS51192"/>
    </source>
</evidence>
<proteinExistence type="predicted"/>
<evidence type="ECO:0000256" key="3">
    <source>
        <dbReference type="ARBA" id="ARBA00022806"/>
    </source>
</evidence>
<dbReference type="Gene3D" id="3.40.50.300">
    <property type="entry name" value="P-loop containing nucleotide triphosphate hydrolases"/>
    <property type="match status" value="2"/>
</dbReference>
<dbReference type="NCBIfam" id="TIGR01970">
    <property type="entry name" value="DEAH_box_HrpB"/>
    <property type="match status" value="1"/>
</dbReference>
<dbReference type="EMBL" id="BAAAEO010000003">
    <property type="protein sequence ID" value="GAA0551820.1"/>
    <property type="molecule type" value="Genomic_DNA"/>
</dbReference>
<feature type="domain" description="Helicase C-terminal" evidence="6">
    <location>
        <begin position="199"/>
        <end position="365"/>
    </location>
</feature>
<dbReference type="InterPro" id="IPR014001">
    <property type="entry name" value="Helicase_ATP-bd"/>
</dbReference>
<keyword evidence="2" id="KW-0378">Hydrolase</keyword>
<dbReference type="PROSITE" id="PS51194">
    <property type="entry name" value="HELICASE_CTER"/>
    <property type="match status" value="1"/>
</dbReference>
<gene>
    <name evidence="7" type="primary">hrpB</name>
    <name evidence="7" type="ORF">GCM10009098_19370</name>
</gene>
<dbReference type="InterPro" id="IPR013689">
    <property type="entry name" value="RNA_helicase_ATP-dep_HrpB_C"/>
</dbReference>
<sequence>MLPVAEILPQLLTLLQQHNRIILSAPPGAGKSTYLPLYLLQDAAFAGKKLLMLEPRRIAAKSIASYLSAQLGERVGETVGYQIRQEKRSSSQTRLLIVTEGVLTRKLQQDPELRDIDLILFDEFHERSLHADLALALCLEVQQLRDDLKLLIMSATLDMALLADKLGAPVLESAGRSYPVELAYVTPENQPLATQISRMVQQALSRHSGSVLVFLPGQHEIQQTLQLLQQQDLAADVQLYVLQGSQSLEQQQQAIAPPAAGKRKVVLSTNLAETSLTIEGISIVIDSGLCRQSRFNPRSGVSMLETCAISQAAAIQRAGRAGRLSAGICYRLDTAEKWQRRARFTAAEIETSDLSSLRLEIAAWGCKIEDLFWLTAPPSAHLSVAEQLLQQLGLIDNSLNITSLGRQAHSLGTAPRFAAMLLHSQQLEQQGCRGATALACLLAAILEDTRALQGDIYSLLGRLKHALPQQWQQACSFARMLGVDLATALPLELAPVLALRAFPDRLAKRRGQGYQLANGSGAVLQHNHSLSAQPWLVVLHLQQFGRENQIYHAFSITPEQILQDWQAQLHWETRTFWDERSASFISEQQLNFGQCVLSAKPAALQLTAEQKLQAWLHYIRSKGLGCLTWSEAALSLKARVALLRQYQSDTEWPDFSDQALLDSLESWLGHQLSQISKSAALAQLPLYDALLQQLSYQQQQQLQQLLPSHWQAPTGSRLSIDYLAEGGPRLSVRVQEMYGQMQSPSVLQGRINITIELLSPSRQPLQLTQNLASFWQNAWQEVRKEMRGRYPKHYWPEDPAQAMPTTKTKKAMLK</sequence>
<dbReference type="InterPro" id="IPR011545">
    <property type="entry name" value="DEAD/DEAH_box_helicase_dom"/>
</dbReference>
<accession>A0ABN1DTH2</accession>
<dbReference type="Pfam" id="PF08482">
    <property type="entry name" value="HrpB_C"/>
    <property type="match status" value="1"/>
</dbReference>
<protein>
    <submittedName>
        <fullName evidence="7">ATP-dependent helicase HrpB</fullName>
    </submittedName>
</protein>
<comment type="caution">
    <text evidence="7">The sequence shown here is derived from an EMBL/GenBank/DDBJ whole genome shotgun (WGS) entry which is preliminary data.</text>
</comment>
<dbReference type="CDD" id="cd18791">
    <property type="entry name" value="SF2_C_RHA"/>
    <property type="match status" value="1"/>
</dbReference>
<name>A0ABN1DTH2_9GAMM</name>
<evidence type="ECO:0000313" key="8">
    <source>
        <dbReference type="Proteomes" id="UP001501169"/>
    </source>
</evidence>
<dbReference type="InterPro" id="IPR007502">
    <property type="entry name" value="Helicase-assoc_dom"/>
</dbReference>
<dbReference type="GO" id="GO:0004386">
    <property type="term" value="F:helicase activity"/>
    <property type="evidence" value="ECO:0007669"/>
    <property type="project" value="UniProtKB-KW"/>
</dbReference>
<evidence type="ECO:0000256" key="1">
    <source>
        <dbReference type="ARBA" id="ARBA00022741"/>
    </source>
</evidence>
<dbReference type="InterPro" id="IPR010225">
    <property type="entry name" value="HrpB"/>
</dbReference>
<dbReference type="Pfam" id="PF00270">
    <property type="entry name" value="DEAD"/>
    <property type="match status" value="1"/>
</dbReference>
<keyword evidence="8" id="KW-1185">Reference proteome</keyword>
<dbReference type="Proteomes" id="UP001501169">
    <property type="component" value="Unassembled WGS sequence"/>
</dbReference>
<dbReference type="Gene3D" id="1.20.120.1080">
    <property type="match status" value="1"/>
</dbReference>
<evidence type="ECO:0000313" key="7">
    <source>
        <dbReference type="EMBL" id="GAA0551820.1"/>
    </source>
</evidence>
<evidence type="ECO:0000256" key="2">
    <source>
        <dbReference type="ARBA" id="ARBA00022801"/>
    </source>
</evidence>
<dbReference type="CDD" id="cd17990">
    <property type="entry name" value="DEXHc_HrpB"/>
    <property type="match status" value="1"/>
</dbReference>
<evidence type="ECO:0000256" key="4">
    <source>
        <dbReference type="ARBA" id="ARBA00022840"/>
    </source>
</evidence>
<organism evidence="7 8">
    <name type="scientific">Rheinheimera aquimaris</name>
    <dbReference type="NCBI Taxonomy" id="412437"/>
    <lineage>
        <taxon>Bacteria</taxon>
        <taxon>Pseudomonadati</taxon>
        <taxon>Pseudomonadota</taxon>
        <taxon>Gammaproteobacteria</taxon>
        <taxon>Chromatiales</taxon>
        <taxon>Chromatiaceae</taxon>
        <taxon>Rheinheimera</taxon>
    </lineage>
</organism>
<dbReference type="PROSITE" id="PS51192">
    <property type="entry name" value="HELICASE_ATP_BIND_1"/>
    <property type="match status" value="1"/>
</dbReference>
<dbReference type="InterPro" id="IPR049614">
    <property type="entry name" value="HrpB_DEXH"/>
</dbReference>
<dbReference type="InterPro" id="IPR001650">
    <property type="entry name" value="Helicase_C-like"/>
</dbReference>
<keyword evidence="4" id="KW-0067">ATP-binding</keyword>
<dbReference type="PANTHER" id="PTHR43519:SF1">
    <property type="entry name" value="ATP-DEPENDENT RNA HELICASE HRPB"/>
    <property type="match status" value="1"/>
</dbReference>
<dbReference type="SMART" id="SM00847">
    <property type="entry name" value="HA2"/>
    <property type="match status" value="1"/>
</dbReference>
<dbReference type="PANTHER" id="PTHR43519">
    <property type="entry name" value="ATP-DEPENDENT RNA HELICASE HRPB"/>
    <property type="match status" value="1"/>
</dbReference>
<keyword evidence="3 7" id="KW-0347">Helicase</keyword>
<feature type="domain" description="Helicase ATP-binding" evidence="5">
    <location>
        <begin position="12"/>
        <end position="175"/>
    </location>
</feature>
<dbReference type="SMART" id="SM00490">
    <property type="entry name" value="HELICc"/>
    <property type="match status" value="1"/>
</dbReference>
<reference evidence="7 8" key="1">
    <citation type="journal article" date="2019" name="Int. J. Syst. Evol. Microbiol.">
        <title>The Global Catalogue of Microorganisms (GCM) 10K type strain sequencing project: providing services to taxonomists for standard genome sequencing and annotation.</title>
        <authorList>
            <consortium name="The Broad Institute Genomics Platform"/>
            <consortium name="The Broad Institute Genome Sequencing Center for Infectious Disease"/>
            <person name="Wu L."/>
            <person name="Ma J."/>
        </authorList>
    </citation>
    <scope>NUCLEOTIDE SEQUENCE [LARGE SCALE GENOMIC DNA]</scope>
    <source>
        <strain evidence="7 8">JCM 14331</strain>
    </source>
</reference>
<dbReference type="InterPro" id="IPR027417">
    <property type="entry name" value="P-loop_NTPase"/>
</dbReference>
<dbReference type="SMART" id="SM00487">
    <property type="entry name" value="DEXDc"/>
    <property type="match status" value="1"/>
</dbReference>
<evidence type="ECO:0000259" key="6">
    <source>
        <dbReference type="PROSITE" id="PS51194"/>
    </source>
</evidence>